<sequence length="127" mass="13656">MADSVITRHQNAVMRGDYQAVVFLLTDVFAEVNRSEASFVPPGTSSTVFLNGVLTLVEKGNGVYVEWNPSEKTARSSLSTSDDPNSSTNDDWVIEGTSPPKTATATENSSPTHTHSPMSFAFSADLK</sequence>
<name>A0AC34G6E6_9BILA</name>
<evidence type="ECO:0000313" key="1">
    <source>
        <dbReference type="Proteomes" id="UP000887579"/>
    </source>
</evidence>
<evidence type="ECO:0000313" key="2">
    <source>
        <dbReference type="WBParaSite" id="ES5_v2.g24926.t1"/>
    </source>
</evidence>
<organism evidence="1 2">
    <name type="scientific">Panagrolaimus sp. ES5</name>
    <dbReference type="NCBI Taxonomy" id="591445"/>
    <lineage>
        <taxon>Eukaryota</taxon>
        <taxon>Metazoa</taxon>
        <taxon>Ecdysozoa</taxon>
        <taxon>Nematoda</taxon>
        <taxon>Chromadorea</taxon>
        <taxon>Rhabditida</taxon>
        <taxon>Tylenchina</taxon>
        <taxon>Panagrolaimomorpha</taxon>
        <taxon>Panagrolaimoidea</taxon>
        <taxon>Panagrolaimidae</taxon>
        <taxon>Panagrolaimus</taxon>
    </lineage>
</organism>
<accession>A0AC34G6E6</accession>
<protein>
    <submittedName>
        <fullName evidence="2">Uncharacterized protein</fullName>
    </submittedName>
</protein>
<dbReference type="WBParaSite" id="ES5_v2.g24926.t1">
    <property type="protein sequence ID" value="ES5_v2.g24926.t1"/>
    <property type="gene ID" value="ES5_v2.g24926"/>
</dbReference>
<proteinExistence type="predicted"/>
<reference evidence="2" key="1">
    <citation type="submission" date="2022-11" db="UniProtKB">
        <authorList>
            <consortium name="WormBaseParasite"/>
        </authorList>
    </citation>
    <scope>IDENTIFICATION</scope>
</reference>
<dbReference type="Proteomes" id="UP000887579">
    <property type="component" value="Unplaced"/>
</dbReference>